<dbReference type="OrthoDB" id="2686488at2759"/>
<dbReference type="AlphaFoldDB" id="A0A165HIU6"/>
<sequence length="566" mass="64194">MAHVDWDQQYELLTKSIALARELTSTLKASIVLHRDSSKPSRIRALEEQLRSKLQAVDEARNWTLSSISRLPDDLLRTIFLQAYDGSNKVKFPRMIGSICRRWREVALDTANLWRLLRFPTNLTLPSESAQPWHPWYNPTSNHENHLQPLFAANLQRARKALLDAELRLTVTSGSQQAVRTFLDVCGDRTADLFMTVSPSETTILQLIKCVWAVSNSLRRFSVYFLRTDTLETHRGVIDLLLRTPMPHLTDVTFHEFPIPIVQDPSYVLLSSCRSLNISLYQFTWVTMEHFQGLLESCPQLVKLILTVPMQARQDFSKRKEEIRLTMPHLREYTVKFSPYRAHANSAFAFSSITAPAIDILRIQIYGSIPTDEARTTICRTLEGFIHASSPIRLRILHLRQGAVQTATRVLPLLPSLTVLHLSFEARFVAISVEQHTLLRTVLARLGDGPEEMACPALEALFTGTWAFSSHLRLLQQVAQARKRRGQPLRRLVLADWPSQTVETVSDELPTSAGQAYDLETALAEEVGELTIGDWRFDGEGRTWEKSPRGRGTGGAVEDAEEIVPM</sequence>
<organism evidence="1 2">
    <name type="scientific">Calocera cornea HHB12733</name>
    <dbReference type="NCBI Taxonomy" id="1353952"/>
    <lineage>
        <taxon>Eukaryota</taxon>
        <taxon>Fungi</taxon>
        <taxon>Dikarya</taxon>
        <taxon>Basidiomycota</taxon>
        <taxon>Agaricomycotina</taxon>
        <taxon>Dacrymycetes</taxon>
        <taxon>Dacrymycetales</taxon>
        <taxon>Dacrymycetaceae</taxon>
        <taxon>Calocera</taxon>
    </lineage>
</organism>
<protein>
    <submittedName>
        <fullName evidence="1">Uncharacterized protein</fullName>
    </submittedName>
</protein>
<reference evidence="1 2" key="1">
    <citation type="journal article" date="2016" name="Mol. Biol. Evol.">
        <title>Comparative Genomics of Early-Diverging Mushroom-Forming Fungi Provides Insights into the Origins of Lignocellulose Decay Capabilities.</title>
        <authorList>
            <person name="Nagy L.G."/>
            <person name="Riley R."/>
            <person name="Tritt A."/>
            <person name="Adam C."/>
            <person name="Daum C."/>
            <person name="Floudas D."/>
            <person name="Sun H."/>
            <person name="Yadav J.S."/>
            <person name="Pangilinan J."/>
            <person name="Larsson K.H."/>
            <person name="Matsuura K."/>
            <person name="Barry K."/>
            <person name="Labutti K."/>
            <person name="Kuo R."/>
            <person name="Ohm R.A."/>
            <person name="Bhattacharya S.S."/>
            <person name="Shirouzu T."/>
            <person name="Yoshinaga Y."/>
            <person name="Martin F.M."/>
            <person name="Grigoriev I.V."/>
            <person name="Hibbett D.S."/>
        </authorList>
    </citation>
    <scope>NUCLEOTIDE SEQUENCE [LARGE SCALE GENOMIC DNA]</scope>
    <source>
        <strain evidence="1 2">HHB12733</strain>
    </source>
</reference>
<keyword evidence="2" id="KW-1185">Reference proteome</keyword>
<evidence type="ECO:0000313" key="1">
    <source>
        <dbReference type="EMBL" id="KZT59356.1"/>
    </source>
</evidence>
<dbReference type="STRING" id="1353952.A0A165HIU6"/>
<dbReference type="InParanoid" id="A0A165HIU6"/>
<dbReference type="EMBL" id="KV423941">
    <property type="protein sequence ID" value="KZT59356.1"/>
    <property type="molecule type" value="Genomic_DNA"/>
</dbReference>
<accession>A0A165HIU6</accession>
<dbReference type="Gene3D" id="1.20.1280.50">
    <property type="match status" value="1"/>
</dbReference>
<evidence type="ECO:0000313" key="2">
    <source>
        <dbReference type="Proteomes" id="UP000076842"/>
    </source>
</evidence>
<name>A0A165HIU6_9BASI</name>
<gene>
    <name evidence="1" type="ORF">CALCODRAFT_195517</name>
</gene>
<proteinExistence type="predicted"/>
<dbReference type="Proteomes" id="UP000076842">
    <property type="component" value="Unassembled WGS sequence"/>
</dbReference>